<dbReference type="SMART" id="SM00256">
    <property type="entry name" value="FBOX"/>
    <property type="match status" value="1"/>
</dbReference>
<evidence type="ECO:0000259" key="1">
    <source>
        <dbReference type="PROSITE" id="PS50181"/>
    </source>
</evidence>
<dbReference type="Gene3D" id="1.20.1280.50">
    <property type="match status" value="1"/>
</dbReference>
<dbReference type="CDD" id="cd22157">
    <property type="entry name" value="F-box_AtFBW1-like"/>
    <property type="match status" value="1"/>
</dbReference>
<sequence length="479" mass="55404">MDSLTEDIWTMIFVRLPLKSIASSKLVCKQWKSILESPFLRKLFLSRHQNSHSMWSLIVKDHQHEAVAHYGGDIWGHPPQQLGSYIVPCITQTLINHKEKYRQARVVAYTDVGLILIRLVSTIGNVSLYVANPVSRECVETSPPWFEITEYHRNLGLATRADENGFVLGYKVVLLYDVETWTKKSFNLLIYSSETGLWRQETVQFPYSFRSHVFRYSISLNGKLHWRARNNVHDEVVVSIDFYDMGSDHLVCRVTRFPDLKESPRFQRSCTVSQGSLMYMNVVSQGKEHHKLSVWRLKSSWEWQLVSEISYDNDGYHYMPLAINPFDAETVYFWSNEDKCLVSMNLRIGKFVLHGKLERSCSNGSILKSQGGHTFIQLAQEFSSFVLPKWLYRIPNTVTNSRQPESSSNPTFIWWTKTPQPSKDPANSSNTFLTFTREEDKLNSTCPNIDQKQSVKSTSYSPTSSHLAMANRFCMLEDY</sequence>
<dbReference type="Pfam" id="PF24750">
    <property type="entry name" value="b-prop_At3g26010-like"/>
    <property type="match status" value="1"/>
</dbReference>
<dbReference type="AlphaFoldDB" id="A0A6J0MP06"/>
<dbReference type="InterPro" id="IPR001810">
    <property type="entry name" value="F-box_dom"/>
</dbReference>
<protein>
    <submittedName>
        <fullName evidence="3">F-box protein At3g28330-like</fullName>
    </submittedName>
</protein>
<dbReference type="InterPro" id="IPR036047">
    <property type="entry name" value="F-box-like_dom_sf"/>
</dbReference>
<organism evidence="2 3">
    <name type="scientific">Raphanus sativus</name>
    <name type="common">Radish</name>
    <name type="synonym">Raphanus raphanistrum var. sativus</name>
    <dbReference type="NCBI Taxonomy" id="3726"/>
    <lineage>
        <taxon>Eukaryota</taxon>
        <taxon>Viridiplantae</taxon>
        <taxon>Streptophyta</taxon>
        <taxon>Embryophyta</taxon>
        <taxon>Tracheophyta</taxon>
        <taxon>Spermatophyta</taxon>
        <taxon>Magnoliopsida</taxon>
        <taxon>eudicotyledons</taxon>
        <taxon>Gunneridae</taxon>
        <taxon>Pentapetalae</taxon>
        <taxon>rosids</taxon>
        <taxon>malvids</taxon>
        <taxon>Brassicales</taxon>
        <taxon>Brassicaceae</taxon>
        <taxon>Brassiceae</taxon>
        <taxon>Raphanus</taxon>
    </lineage>
</organism>
<dbReference type="PANTHER" id="PTHR31672:SF9">
    <property type="entry name" value="F-BOX DOMAIN-CONTAINING PROTEIN"/>
    <property type="match status" value="1"/>
</dbReference>
<accession>A0A6J0MP06</accession>
<dbReference type="GeneID" id="108845497"/>
<dbReference type="SUPFAM" id="SSF81383">
    <property type="entry name" value="F-box domain"/>
    <property type="match status" value="1"/>
</dbReference>
<dbReference type="RefSeq" id="XP_018474200.1">
    <property type="nucleotide sequence ID" value="XM_018618698.1"/>
</dbReference>
<keyword evidence="2" id="KW-1185">Reference proteome</keyword>
<feature type="domain" description="F-box" evidence="1">
    <location>
        <begin position="1"/>
        <end position="47"/>
    </location>
</feature>
<proteinExistence type="predicted"/>
<dbReference type="KEGG" id="rsz:108845497"/>
<dbReference type="OrthoDB" id="1073481at2759"/>
<dbReference type="PANTHER" id="PTHR31672">
    <property type="entry name" value="BNACNNG10540D PROTEIN"/>
    <property type="match status" value="1"/>
</dbReference>
<reference evidence="2" key="1">
    <citation type="journal article" date="2019" name="Database">
        <title>The radish genome database (RadishGD): an integrated information resource for radish genomics.</title>
        <authorList>
            <person name="Yu H.J."/>
            <person name="Baek S."/>
            <person name="Lee Y.J."/>
            <person name="Cho A."/>
            <person name="Mun J.H."/>
        </authorList>
    </citation>
    <scope>NUCLEOTIDE SEQUENCE [LARGE SCALE GENOMIC DNA]</scope>
    <source>
        <strain evidence="2">cv. WK10039</strain>
    </source>
</reference>
<evidence type="ECO:0000313" key="3">
    <source>
        <dbReference type="RefSeq" id="XP_018474200.1"/>
    </source>
</evidence>
<dbReference type="InterPro" id="IPR056592">
    <property type="entry name" value="Beta-prop_At3g26010-like"/>
</dbReference>
<gene>
    <name evidence="3" type="primary">LOC108845497</name>
</gene>
<reference evidence="3" key="2">
    <citation type="submission" date="2025-08" db="UniProtKB">
        <authorList>
            <consortium name="RefSeq"/>
        </authorList>
    </citation>
    <scope>IDENTIFICATION</scope>
    <source>
        <tissue evidence="3">Leaf</tissue>
    </source>
</reference>
<dbReference type="InterPro" id="IPR050796">
    <property type="entry name" value="SCF_F-box_component"/>
</dbReference>
<dbReference type="PROSITE" id="PS50181">
    <property type="entry name" value="FBOX"/>
    <property type="match status" value="1"/>
</dbReference>
<dbReference type="Pfam" id="PF00646">
    <property type="entry name" value="F-box"/>
    <property type="match status" value="1"/>
</dbReference>
<evidence type="ECO:0000313" key="2">
    <source>
        <dbReference type="Proteomes" id="UP000504610"/>
    </source>
</evidence>
<dbReference type="Proteomes" id="UP000504610">
    <property type="component" value="Chromosome 3"/>
</dbReference>
<name>A0A6J0MP06_RAPSA</name>